<dbReference type="Proteomes" id="UP000683557">
    <property type="component" value="Chromosome"/>
</dbReference>
<proteinExistence type="predicted"/>
<name>A0ABX8J8C7_9BACT</name>
<gene>
    <name evidence="1" type="ORF">KP004_05350</name>
</gene>
<dbReference type="EMBL" id="CP076723">
    <property type="protein sequence ID" value="QWV94610.1"/>
    <property type="molecule type" value="Genomic_DNA"/>
</dbReference>
<evidence type="ECO:0000313" key="1">
    <source>
        <dbReference type="EMBL" id="QWV94610.1"/>
    </source>
</evidence>
<accession>A0ABX8J8C7</accession>
<reference evidence="1 2" key="1">
    <citation type="submission" date="2021-06" db="EMBL/GenBank/DDBJ databases">
        <title>Gemonas diversity in paddy soil.</title>
        <authorList>
            <person name="Liu G."/>
        </authorList>
    </citation>
    <scope>NUCLEOTIDE SEQUENCE [LARGE SCALE GENOMIC DNA]</scope>
    <source>
        <strain evidence="1 2">RG10</strain>
    </source>
</reference>
<sequence length="132" mass="15205">MEIRIEQMNEVARAEFLERLDAALMRDLSDYYRIERDQRREFLAGAIELAESKGFRSEQGMASYVLALWYLDIDFEDKSSELETLLASSLPEVRRIHGMNQWVEALLGDPDNIAAADDALKKSLQLTEPWGH</sequence>
<keyword evidence="2" id="KW-1185">Reference proteome</keyword>
<organism evidence="1 2">
    <name type="scientific">Geomonas oryzisoli</name>
    <dbReference type="NCBI Taxonomy" id="2847992"/>
    <lineage>
        <taxon>Bacteria</taxon>
        <taxon>Pseudomonadati</taxon>
        <taxon>Thermodesulfobacteriota</taxon>
        <taxon>Desulfuromonadia</taxon>
        <taxon>Geobacterales</taxon>
        <taxon>Geobacteraceae</taxon>
        <taxon>Geomonas</taxon>
    </lineage>
</organism>
<protein>
    <submittedName>
        <fullName evidence="1">Uncharacterized protein</fullName>
    </submittedName>
</protein>
<dbReference type="RefSeq" id="WP_216801342.1">
    <property type="nucleotide sequence ID" value="NZ_CP076723.1"/>
</dbReference>
<evidence type="ECO:0000313" key="2">
    <source>
        <dbReference type="Proteomes" id="UP000683557"/>
    </source>
</evidence>